<proteinExistence type="predicted"/>
<name>A0AAV9Z5W3_9AGAR</name>
<dbReference type="EMBL" id="JAWWNJ010000202">
    <property type="protein sequence ID" value="KAK6971885.1"/>
    <property type="molecule type" value="Genomic_DNA"/>
</dbReference>
<accession>A0AAV9Z5W3</accession>
<organism evidence="2 3">
    <name type="scientific">Favolaschia claudopus</name>
    <dbReference type="NCBI Taxonomy" id="2862362"/>
    <lineage>
        <taxon>Eukaryota</taxon>
        <taxon>Fungi</taxon>
        <taxon>Dikarya</taxon>
        <taxon>Basidiomycota</taxon>
        <taxon>Agaricomycotina</taxon>
        <taxon>Agaricomycetes</taxon>
        <taxon>Agaricomycetidae</taxon>
        <taxon>Agaricales</taxon>
        <taxon>Marasmiineae</taxon>
        <taxon>Mycenaceae</taxon>
        <taxon>Favolaschia</taxon>
    </lineage>
</organism>
<comment type="caution">
    <text evidence="2">The sequence shown here is derived from an EMBL/GenBank/DDBJ whole genome shotgun (WGS) entry which is preliminary data.</text>
</comment>
<protein>
    <submittedName>
        <fullName evidence="2">Uncharacterized protein</fullName>
    </submittedName>
</protein>
<keyword evidence="1" id="KW-0732">Signal</keyword>
<dbReference type="Proteomes" id="UP001362999">
    <property type="component" value="Unassembled WGS sequence"/>
</dbReference>
<evidence type="ECO:0000313" key="3">
    <source>
        <dbReference type="Proteomes" id="UP001362999"/>
    </source>
</evidence>
<keyword evidence="3" id="KW-1185">Reference proteome</keyword>
<dbReference type="AlphaFoldDB" id="A0AAV9Z5W3"/>
<sequence>MGAEGLLFVLWRLCTLGFPETFDDPNLFQASIEALTRLDQHHLVPSILILLKFRYLAAVHEADTSSSDVASLTLDPEPIAESMVLDSPQPESGEDLQKTKIMGAKVYHLAQFLENCQCIRGNQTIYEKAIETLKYLKTVLLYSGVHVSHQKRLAKAIRTVFSTSTKRPAHPQDPQFPTAFIDMAIFDVYAAAEASSPADITAYWLTDESVRIEIKEVFAEFVKKFKPHAYNGTDSPTMTRTKAIMAGLNRHKGAFVDFWGYPEACCW</sequence>
<gene>
    <name evidence="2" type="ORF">R3P38DRAFT_3494796</name>
</gene>
<feature type="signal peptide" evidence="1">
    <location>
        <begin position="1"/>
        <end position="17"/>
    </location>
</feature>
<reference evidence="2 3" key="1">
    <citation type="journal article" date="2024" name="J Genomics">
        <title>Draft genome sequencing and assembly of Favolaschia claudopus CIRM-BRFM 2984 isolated from oak limbs.</title>
        <authorList>
            <person name="Navarro D."/>
            <person name="Drula E."/>
            <person name="Chaduli D."/>
            <person name="Cazenave R."/>
            <person name="Ahrendt S."/>
            <person name="Wang J."/>
            <person name="Lipzen A."/>
            <person name="Daum C."/>
            <person name="Barry K."/>
            <person name="Grigoriev I.V."/>
            <person name="Favel A."/>
            <person name="Rosso M.N."/>
            <person name="Martin F."/>
        </authorList>
    </citation>
    <scope>NUCLEOTIDE SEQUENCE [LARGE SCALE GENOMIC DNA]</scope>
    <source>
        <strain evidence="2 3">CIRM-BRFM 2984</strain>
    </source>
</reference>
<evidence type="ECO:0000256" key="1">
    <source>
        <dbReference type="SAM" id="SignalP"/>
    </source>
</evidence>
<evidence type="ECO:0000313" key="2">
    <source>
        <dbReference type="EMBL" id="KAK6971885.1"/>
    </source>
</evidence>
<feature type="chain" id="PRO_5043519245" evidence="1">
    <location>
        <begin position="18"/>
        <end position="267"/>
    </location>
</feature>